<evidence type="ECO:0000256" key="1">
    <source>
        <dbReference type="SAM" id="MobiDB-lite"/>
    </source>
</evidence>
<dbReference type="Proteomes" id="UP001516023">
    <property type="component" value="Unassembled WGS sequence"/>
</dbReference>
<keyword evidence="3" id="KW-1185">Reference proteome</keyword>
<organism evidence="2 3">
    <name type="scientific">Cyclotella cryptica</name>
    <dbReference type="NCBI Taxonomy" id="29204"/>
    <lineage>
        <taxon>Eukaryota</taxon>
        <taxon>Sar</taxon>
        <taxon>Stramenopiles</taxon>
        <taxon>Ochrophyta</taxon>
        <taxon>Bacillariophyta</taxon>
        <taxon>Coscinodiscophyceae</taxon>
        <taxon>Thalassiosirophycidae</taxon>
        <taxon>Stephanodiscales</taxon>
        <taxon>Stephanodiscaceae</taxon>
        <taxon>Cyclotella</taxon>
    </lineage>
</organism>
<gene>
    <name evidence="2" type="ORF">HJC23_006393</name>
</gene>
<evidence type="ECO:0000313" key="2">
    <source>
        <dbReference type="EMBL" id="KAL3795072.1"/>
    </source>
</evidence>
<dbReference type="EMBL" id="JABMIG020000075">
    <property type="protein sequence ID" value="KAL3795072.1"/>
    <property type="molecule type" value="Genomic_DNA"/>
</dbReference>
<dbReference type="AlphaFoldDB" id="A0ABD3Q434"/>
<comment type="caution">
    <text evidence="2">The sequence shown here is derived from an EMBL/GenBank/DDBJ whole genome shotgun (WGS) entry which is preliminary data.</text>
</comment>
<protein>
    <submittedName>
        <fullName evidence="2">Uncharacterized protein</fullName>
    </submittedName>
</protein>
<feature type="region of interest" description="Disordered" evidence="1">
    <location>
        <begin position="1"/>
        <end position="20"/>
    </location>
</feature>
<sequence>MNNETSNAATAAPSRVKVPTPATDLERAIAAIHARLTTIKSAWKEKNDQPEKEAFYMSCMDKTAASLIQQIESMTEPVDEHLVEEKLDEFEYRFLSLQHEPIIEDDFLSSEDEEVDISFDDAEILDQEAYEKVKELRCKSREIASRVISVREEALERALGVTSRSVSELLRVHGFSEGESVVDEEMTGDSSDRNEDGKRLMDPLHVALRNLTSSLQNVDSGLTEKLESLKETIGTIDASVEKYQRASQGDENALSQMEKALIAASNLKAREVEEIGGEETMDNSTNPDRILARLLAGAL</sequence>
<name>A0ABD3Q434_9STRA</name>
<reference evidence="2 3" key="1">
    <citation type="journal article" date="2020" name="G3 (Bethesda)">
        <title>Improved Reference Genome for Cyclotella cryptica CCMP332, a Model for Cell Wall Morphogenesis, Salinity Adaptation, and Lipid Production in Diatoms (Bacillariophyta).</title>
        <authorList>
            <person name="Roberts W.R."/>
            <person name="Downey K.M."/>
            <person name="Ruck E.C."/>
            <person name="Traller J.C."/>
            <person name="Alverson A.J."/>
        </authorList>
    </citation>
    <scope>NUCLEOTIDE SEQUENCE [LARGE SCALE GENOMIC DNA]</scope>
    <source>
        <strain evidence="2 3">CCMP332</strain>
    </source>
</reference>
<evidence type="ECO:0000313" key="3">
    <source>
        <dbReference type="Proteomes" id="UP001516023"/>
    </source>
</evidence>
<proteinExistence type="predicted"/>
<accession>A0ABD3Q434</accession>